<feature type="region of interest" description="Disordered" evidence="5">
    <location>
        <begin position="396"/>
        <end position="445"/>
    </location>
</feature>
<evidence type="ECO:0000256" key="3">
    <source>
        <dbReference type="ARBA" id="ARBA00022833"/>
    </source>
</evidence>
<feature type="compositionally biased region" description="Low complexity" evidence="5">
    <location>
        <begin position="409"/>
        <end position="431"/>
    </location>
</feature>
<evidence type="ECO:0000256" key="1">
    <source>
        <dbReference type="ARBA" id="ARBA00022723"/>
    </source>
</evidence>
<dbReference type="InterPro" id="IPR013083">
    <property type="entry name" value="Znf_RING/FYVE/PHD"/>
</dbReference>
<sequence>MDNSRDVRPSMLGIKSSTSSSRFPLAPNFFPTVNYTDDQHEFLAEQARRLSSDAIQTAKWAMSYEDGTNGWKLSNSQRHFRETGIRTYCRRRDAKDRSGQRQLEFRCMGKVQMSLDNCLTALYSDNTTDFHSNTMFLVESALDAVVLHTLERKSEDKPHHYLGLNWLASRSPGLFAKNRDICYLRSMGTTVDSNKTKVGYVVTQSIELKECGSLESSLGLMRAKMSAVLLFKENTETRSTNVLWQGSIGLSGHSSSKLVNFVHETFTSVVSNLNKFMEAKYMAQQVEGNKLQRMIIGERKHCYICNKKFSLVRARSQCSVCGENMCKDCEISSRAKAFNSDSFDVPTPTSSRPEVALFCKQCVSAARRDMHNHPEGGSARANPSFLLFDSNNLYPDTSVDERDPRQSNAGKASNQSSSTSTSSLQKLSGNLSSGGPGGRNSKRADKTPLFVGTTMHMSSANAVPISPLSIRTECEKRRSRLETDPMESYDGFDNHEYGVPLEIDEYEPQEPIRDSSSSYSSYINASSDRRGSQESRDNDMANRLRELSQRAQEAYDVTKRNSCMMSDTSSAPRVSDLSAFKELDKSIAEQADLLNVIGFVSTGRVLMENEQGGVRVSESSSVMSEDERFEVIT</sequence>
<proteinExistence type="predicted"/>
<dbReference type="Proteomes" id="UP000277300">
    <property type="component" value="Unassembled WGS sequence"/>
</dbReference>
<dbReference type="PANTHER" id="PTHR13510">
    <property type="entry name" value="FYVE-FINGER-CONTAINING RAB5 EFFECTOR PROTEIN RABENOSYN-5-RELATED"/>
    <property type="match status" value="1"/>
</dbReference>
<name>A0A3F2RKP6_9STRA</name>
<dbReference type="GO" id="GO:0008270">
    <property type="term" value="F:zinc ion binding"/>
    <property type="evidence" value="ECO:0007669"/>
    <property type="project" value="UniProtKB-KW"/>
</dbReference>
<evidence type="ECO:0000256" key="2">
    <source>
        <dbReference type="ARBA" id="ARBA00022771"/>
    </source>
</evidence>
<dbReference type="InterPro" id="IPR017455">
    <property type="entry name" value="Znf_FYVE-rel"/>
</dbReference>
<dbReference type="PROSITE" id="PS50178">
    <property type="entry name" value="ZF_FYVE"/>
    <property type="match status" value="1"/>
</dbReference>
<dbReference type="EMBL" id="MBDO02000231">
    <property type="protein sequence ID" value="RLN59234.1"/>
    <property type="molecule type" value="Genomic_DNA"/>
</dbReference>
<keyword evidence="3" id="KW-0862">Zinc</keyword>
<dbReference type="SUPFAM" id="SSF57903">
    <property type="entry name" value="FYVE/PHD zinc finger"/>
    <property type="match status" value="1"/>
</dbReference>
<evidence type="ECO:0000259" key="6">
    <source>
        <dbReference type="PROSITE" id="PS50178"/>
    </source>
</evidence>
<evidence type="ECO:0000256" key="5">
    <source>
        <dbReference type="SAM" id="MobiDB-lite"/>
    </source>
</evidence>
<feature type="compositionally biased region" description="Low complexity" evidence="5">
    <location>
        <begin position="515"/>
        <end position="526"/>
    </location>
</feature>
<accession>A0A3F2RKP6</accession>
<evidence type="ECO:0000256" key="4">
    <source>
        <dbReference type="PROSITE-ProRule" id="PRU00091"/>
    </source>
</evidence>
<feature type="domain" description="FYVE-type" evidence="6">
    <location>
        <begin position="296"/>
        <end position="367"/>
    </location>
</feature>
<comment type="caution">
    <text evidence="7">The sequence shown here is derived from an EMBL/GenBank/DDBJ whole genome shotgun (WGS) entry which is preliminary data.</text>
</comment>
<keyword evidence="1" id="KW-0479">Metal-binding</keyword>
<dbReference type="InterPro" id="IPR052727">
    <property type="entry name" value="Rab4/Rab5_effector"/>
</dbReference>
<evidence type="ECO:0000313" key="9">
    <source>
        <dbReference type="Proteomes" id="UP000277300"/>
    </source>
</evidence>
<evidence type="ECO:0000313" key="10">
    <source>
        <dbReference type="Proteomes" id="UP000284657"/>
    </source>
</evidence>
<dbReference type="InterPro" id="IPR011011">
    <property type="entry name" value="Znf_FYVE_PHD"/>
</dbReference>
<dbReference type="Gene3D" id="3.30.530.20">
    <property type="match status" value="1"/>
</dbReference>
<evidence type="ECO:0000313" key="7">
    <source>
        <dbReference type="EMBL" id="RLN59234.1"/>
    </source>
</evidence>
<feature type="compositionally biased region" description="Basic and acidic residues" evidence="5">
    <location>
        <begin position="527"/>
        <end position="539"/>
    </location>
</feature>
<evidence type="ECO:0000313" key="8">
    <source>
        <dbReference type="EMBL" id="RLN71788.1"/>
    </source>
</evidence>
<dbReference type="Proteomes" id="UP000284657">
    <property type="component" value="Unassembled WGS sequence"/>
</dbReference>
<keyword evidence="2 4" id="KW-0863">Zinc-finger</keyword>
<feature type="region of interest" description="Disordered" evidence="5">
    <location>
        <begin position="509"/>
        <end position="539"/>
    </location>
</feature>
<reference evidence="9 10" key="1">
    <citation type="submission" date="2018-07" db="EMBL/GenBank/DDBJ databases">
        <title>Genome sequencing of oomycete isolates from Chile give support for New Zealand origin for Phytophthora kernoviae and make available the first Nothophytophthora sp. genome.</title>
        <authorList>
            <person name="Studholme D.J."/>
            <person name="Sanfuentes E."/>
            <person name="Panda P."/>
            <person name="Hill R."/>
            <person name="Sambles C."/>
            <person name="Grant M."/>
            <person name="Williams N.M."/>
            <person name="Mcdougal R.L."/>
        </authorList>
    </citation>
    <scope>NUCLEOTIDE SEQUENCE [LARGE SCALE GENOMIC DNA]</scope>
    <source>
        <strain evidence="7">Chile6</strain>
        <strain evidence="8">Chile7</strain>
    </source>
</reference>
<dbReference type="OrthoDB" id="20035at2759"/>
<dbReference type="AlphaFoldDB" id="A0A3F2RKP6"/>
<dbReference type="InterPro" id="IPR023393">
    <property type="entry name" value="START-like_dom_sf"/>
</dbReference>
<protein>
    <recommendedName>
        <fullName evidence="6">FYVE-type domain-containing protein</fullName>
    </recommendedName>
</protein>
<gene>
    <name evidence="8" type="ORF">BBJ29_003743</name>
    <name evidence="7" type="ORF">BBP00_00006597</name>
</gene>
<dbReference type="Gene3D" id="3.30.40.10">
    <property type="entry name" value="Zinc/RING finger domain, C3HC4 (zinc finger)"/>
    <property type="match status" value="1"/>
</dbReference>
<dbReference type="CDD" id="cd00065">
    <property type="entry name" value="FYVE_like_SF"/>
    <property type="match status" value="1"/>
</dbReference>
<dbReference type="PANTHER" id="PTHR13510:SF44">
    <property type="entry name" value="RABENOSYN-5"/>
    <property type="match status" value="1"/>
</dbReference>
<dbReference type="EMBL" id="MBAD02000031">
    <property type="protein sequence ID" value="RLN71788.1"/>
    <property type="molecule type" value="Genomic_DNA"/>
</dbReference>
<organism evidence="7 9">
    <name type="scientific">Phytophthora kernoviae</name>
    <dbReference type="NCBI Taxonomy" id="325452"/>
    <lineage>
        <taxon>Eukaryota</taxon>
        <taxon>Sar</taxon>
        <taxon>Stramenopiles</taxon>
        <taxon>Oomycota</taxon>
        <taxon>Peronosporomycetes</taxon>
        <taxon>Peronosporales</taxon>
        <taxon>Peronosporaceae</taxon>
        <taxon>Phytophthora</taxon>
    </lineage>
</organism>